<reference evidence="3" key="1">
    <citation type="journal article" date="2019" name="Int. J. Syst. Evol. Microbiol.">
        <title>The Global Catalogue of Microorganisms (GCM) 10K type strain sequencing project: providing services to taxonomists for standard genome sequencing and annotation.</title>
        <authorList>
            <consortium name="The Broad Institute Genomics Platform"/>
            <consortium name="The Broad Institute Genome Sequencing Center for Infectious Disease"/>
            <person name="Wu L."/>
            <person name="Ma J."/>
        </authorList>
    </citation>
    <scope>NUCLEOTIDE SEQUENCE [LARGE SCALE GENOMIC DNA]</scope>
    <source>
        <strain evidence="3">CGMCC 4.7330</strain>
    </source>
</reference>
<comment type="caution">
    <text evidence="2">The sequence shown here is derived from an EMBL/GenBank/DDBJ whole genome shotgun (WGS) entry which is preliminary data.</text>
</comment>
<organism evidence="2 3">
    <name type="scientific">Nocardia jiangsuensis</name>
    <dbReference type="NCBI Taxonomy" id="1691563"/>
    <lineage>
        <taxon>Bacteria</taxon>
        <taxon>Bacillati</taxon>
        <taxon>Actinomycetota</taxon>
        <taxon>Actinomycetes</taxon>
        <taxon>Mycobacteriales</taxon>
        <taxon>Nocardiaceae</taxon>
        <taxon>Nocardia</taxon>
    </lineage>
</organism>
<dbReference type="Proteomes" id="UP001595696">
    <property type="component" value="Unassembled WGS sequence"/>
</dbReference>
<evidence type="ECO:0000313" key="2">
    <source>
        <dbReference type="EMBL" id="MFC3963079.1"/>
    </source>
</evidence>
<feature type="compositionally biased region" description="Low complexity" evidence="1">
    <location>
        <begin position="144"/>
        <end position="164"/>
    </location>
</feature>
<feature type="region of interest" description="Disordered" evidence="1">
    <location>
        <begin position="83"/>
        <end position="232"/>
    </location>
</feature>
<evidence type="ECO:0000256" key="1">
    <source>
        <dbReference type="SAM" id="MobiDB-lite"/>
    </source>
</evidence>
<dbReference type="Pfam" id="PF10824">
    <property type="entry name" value="T7SS_ESX_EspC"/>
    <property type="match status" value="1"/>
</dbReference>
<dbReference type="RefSeq" id="WP_378612812.1">
    <property type="nucleotide sequence ID" value="NZ_JBHSAX010000013.1"/>
</dbReference>
<sequence length="635" mass="64767">MPESMNIDPAVLRQLATQHDRIAQDTREWGKPPAEWLANFLPTYGKIAQPVYEALGRYYDARQRAAENLAREHDDTAAALRASADTYEQTDEDLAARTRTAGAEVSERTGTPSVSAPQPGTAETEQQPVSAAPAAQPFGEPAHAAPGTTGSSAPAAASAPVATGTDGAVPSGATTSPITPSAPVTMAGTDQGGTDRPAGIAPVSTDQGTTAAPNSGAATAPSGAGVAPPVPLVPLAAGADERHPAQNGANRGDAVPVAPMPTPFAAAVANARQDAAEPGHVVGAAIDDDLVLARTLLAGVLAATETAVGTTWAVAVLRGPAGAGVFITSNEGRGWLPAGLHLPREISTPWLWDALLETPSHGGSPWEGIADPARVLAEFALAWGAKANAGLSALVSSGPIDPGLRLRLGSTAIADHVAPAYELDLRIPTPDTTDRLGLAGSIAGLENAAAVPDSQLGAHTLELAVTANAATGRAGRTPPEARAARQLRERILMELTAGGTVPRRLWDELRDADDLLAASMLAQRVDVGRVELGELRVDTATTLLRDLVFERRCTELVLLLEGEPARQTLRDAIYAHGQITEHPQFTAVPAAVSVPERVAVPAGAAAPGAVTAPAVAGPPAGAVAAPSTPPPERSV</sequence>
<accession>A0ABV8DTU4</accession>
<evidence type="ECO:0000313" key="3">
    <source>
        <dbReference type="Proteomes" id="UP001595696"/>
    </source>
</evidence>
<keyword evidence="3" id="KW-1185">Reference proteome</keyword>
<feature type="region of interest" description="Disordered" evidence="1">
    <location>
        <begin position="608"/>
        <end position="635"/>
    </location>
</feature>
<feature type="compositionally biased region" description="Low complexity" evidence="1">
    <location>
        <begin position="126"/>
        <end position="137"/>
    </location>
</feature>
<dbReference type="EMBL" id="JBHSAX010000013">
    <property type="protein sequence ID" value="MFC3963079.1"/>
    <property type="molecule type" value="Genomic_DNA"/>
</dbReference>
<name>A0ABV8DTU4_9NOCA</name>
<feature type="compositionally biased region" description="Polar residues" evidence="1">
    <location>
        <begin position="108"/>
        <end position="125"/>
    </location>
</feature>
<gene>
    <name evidence="2" type="ORF">ACFO0B_13875</name>
</gene>
<dbReference type="InterPro" id="IPR022536">
    <property type="entry name" value="EspC"/>
</dbReference>
<proteinExistence type="predicted"/>
<feature type="compositionally biased region" description="Low complexity" evidence="1">
    <location>
        <begin position="208"/>
        <end position="232"/>
    </location>
</feature>
<feature type="compositionally biased region" description="Low complexity" evidence="1">
    <location>
        <begin position="608"/>
        <end position="626"/>
    </location>
</feature>
<protein>
    <submittedName>
        <fullName evidence="2">Type VII secretion target</fullName>
    </submittedName>
</protein>